<dbReference type="AlphaFoldDB" id="A0AAV9QEW3"/>
<dbReference type="EMBL" id="JAXLQG010000004">
    <property type="protein sequence ID" value="KAK5541081.1"/>
    <property type="molecule type" value="Genomic_DNA"/>
</dbReference>
<dbReference type="GO" id="GO:0005739">
    <property type="term" value="C:mitochondrion"/>
    <property type="evidence" value="ECO:0007669"/>
    <property type="project" value="TreeGrafter"/>
</dbReference>
<dbReference type="GO" id="GO:0005777">
    <property type="term" value="C:peroxisome"/>
    <property type="evidence" value="ECO:0007669"/>
    <property type="project" value="TreeGrafter"/>
</dbReference>
<organism evidence="2 3">
    <name type="scientific">Vermiconidia calcicola</name>
    <dbReference type="NCBI Taxonomy" id="1690605"/>
    <lineage>
        <taxon>Eukaryota</taxon>
        <taxon>Fungi</taxon>
        <taxon>Dikarya</taxon>
        <taxon>Ascomycota</taxon>
        <taxon>Pezizomycotina</taxon>
        <taxon>Dothideomycetes</taxon>
        <taxon>Dothideomycetidae</taxon>
        <taxon>Mycosphaerellales</taxon>
        <taxon>Extremaceae</taxon>
        <taxon>Vermiconidia</taxon>
    </lineage>
</organism>
<gene>
    <name evidence="2" type="ORF">LTR25_002858</name>
</gene>
<name>A0AAV9QEW3_9PEZI</name>
<sequence length="334" mass="36142">MPLSTNDKTNETAAALVKTLQGAFHTPAGFRPAHARGILINGTFTPTPEASSLSKATHFNQSSTPVTVRFSNSTGLPQIPDNANDANPRGMAVRFNLPQVNGRRQHTDIIAHSTPYFPVRTGEMFLELLGAIGASSDASNPPPSPSPIEVYLGNTPSAKAFVEAPKPTPASFATEKYFGVNAFKLIAAADEGEGGSGKQTFIRYRITPDAGERHLSEEEAKSKDPAFLHNEIQTRLIDGDTASFSVWAQIANDGDTTDDATVRWPEDRELVKLGTVKLDAVVDGDENDEKQRTMIFDPVPRVEGVEPSEDPLIDMRATIYLISGRERRAAGPHH</sequence>
<dbReference type="GO" id="GO:0020037">
    <property type="term" value="F:heme binding"/>
    <property type="evidence" value="ECO:0007669"/>
    <property type="project" value="InterPro"/>
</dbReference>
<dbReference type="SMART" id="SM01060">
    <property type="entry name" value="Catalase"/>
    <property type="match status" value="1"/>
</dbReference>
<dbReference type="PIRSF" id="PIRSF000296">
    <property type="entry name" value="SrpA"/>
    <property type="match status" value="1"/>
</dbReference>
<dbReference type="PANTHER" id="PTHR11465:SF62">
    <property type="entry name" value="CATALASE T"/>
    <property type="match status" value="1"/>
</dbReference>
<dbReference type="Pfam" id="PF00199">
    <property type="entry name" value="Catalase"/>
    <property type="match status" value="1"/>
</dbReference>
<dbReference type="GO" id="GO:0004096">
    <property type="term" value="F:catalase activity"/>
    <property type="evidence" value="ECO:0007669"/>
    <property type="project" value="InterPro"/>
</dbReference>
<proteinExistence type="predicted"/>
<dbReference type="Gene3D" id="1.20.1280.120">
    <property type="match status" value="1"/>
</dbReference>
<dbReference type="PANTHER" id="PTHR11465">
    <property type="entry name" value="CATALASE"/>
    <property type="match status" value="1"/>
</dbReference>
<dbReference type="InterPro" id="IPR024168">
    <property type="entry name" value="Catalase_SrpA-type_pred"/>
</dbReference>
<evidence type="ECO:0000259" key="1">
    <source>
        <dbReference type="SMART" id="SM01060"/>
    </source>
</evidence>
<dbReference type="Proteomes" id="UP001345827">
    <property type="component" value="Unassembled WGS sequence"/>
</dbReference>
<evidence type="ECO:0000313" key="2">
    <source>
        <dbReference type="EMBL" id="KAK5541081.1"/>
    </source>
</evidence>
<dbReference type="GO" id="GO:0042744">
    <property type="term" value="P:hydrogen peroxide catabolic process"/>
    <property type="evidence" value="ECO:0007669"/>
    <property type="project" value="TreeGrafter"/>
</dbReference>
<keyword evidence="3" id="KW-1185">Reference proteome</keyword>
<comment type="caution">
    <text evidence="2">The sequence shown here is derived from an EMBL/GenBank/DDBJ whole genome shotgun (WGS) entry which is preliminary data.</text>
</comment>
<dbReference type="InterPro" id="IPR020835">
    <property type="entry name" value="Catalase_sf"/>
</dbReference>
<dbReference type="GO" id="GO:0042542">
    <property type="term" value="P:response to hydrogen peroxide"/>
    <property type="evidence" value="ECO:0007669"/>
    <property type="project" value="TreeGrafter"/>
</dbReference>
<dbReference type="CDD" id="cd08153">
    <property type="entry name" value="srpA_like"/>
    <property type="match status" value="1"/>
</dbReference>
<dbReference type="Gene3D" id="2.40.180.10">
    <property type="entry name" value="Catalase core domain"/>
    <property type="match status" value="1"/>
</dbReference>
<feature type="domain" description="Catalase core" evidence="1">
    <location>
        <begin position="9"/>
        <end position="333"/>
    </location>
</feature>
<protein>
    <recommendedName>
        <fullName evidence="1">Catalase core domain-containing protein</fullName>
    </recommendedName>
</protein>
<reference evidence="2 3" key="1">
    <citation type="submission" date="2023-06" db="EMBL/GenBank/DDBJ databases">
        <title>Black Yeasts Isolated from many extreme environments.</title>
        <authorList>
            <person name="Coleine C."/>
            <person name="Stajich J.E."/>
            <person name="Selbmann L."/>
        </authorList>
    </citation>
    <scope>NUCLEOTIDE SEQUENCE [LARGE SCALE GENOMIC DNA]</scope>
    <source>
        <strain evidence="2 3">CCFEE 5887</strain>
    </source>
</reference>
<dbReference type="SUPFAM" id="SSF56634">
    <property type="entry name" value="Heme-dependent catalase-like"/>
    <property type="match status" value="1"/>
</dbReference>
<evidence type="ECO:0000313" key="3">
    <source>
        <dbReference type="Proteomes" id="UP001345827"/>
    </source>
</evidence>
<dbReference type="InterPro" id="IPR018028">
    <property type="entry name" value="Catalase"/>
</dbReference>
<dbReference type="PROSITE" id="PS51402">
    <property type="entry name" value="CATALASE_3"/>
    <property type="match status" value="1"/>
</dbReference>
<accession>A0AAV9QEW3</accession>
<dbReference type="InterPro" id="IPR011614">
    <property type="entry name" value="Catalase_core"/>
</dbReference>